<name>A0ABC8R1N5_9AQUA</name>
<comment type="caution">
    <text evidence="1">The sequence shown here is derived from an EMBL/GenBank/DDBJ whole genome shotgun (WGS) entry which is preliminary data.</text>
</comment>
<dbReference type="PANTHER" id="PTHR31431:SF1">
    <property type="entry name" value="NUCLEOPORIN NUP188"/>
    <property type="match status" value="1"/>
</dbReference>
<sequence>MIIPSTMVLFQPLGSSLRMLYASGDMAIPMDCVVACIPGTQNPYGVFAWTRGLSSYLAEPWHDTLIHSGVRKVLNKFRHSRTAQSEKFPCDRNIANITSGSLKYSFLDKSVGLSSLFEISRDSVVDDTLQIVEACHPLHVPGFESLIIPIKTRGYVLKVINGNTALVRWEYKLSGVLVLLLRLAQELYLDSTEEVLVTLDLLSRLVTFNAAVCSAFMEIGNSLHEEATPMNGQVEKYAWINFVQIICTLVKNHNPNCDGVVMMSLGVNILAKMLKCSPSIVTIMVLKANIFDVASRTNPFDVGSNGLSSSSWLLSERLAKMLLIDLLDFTMQLVENGVQNDDVLALVIFALQYVFVNHQYWKFKVKHARWKVTLKVSPDLPVSKRVQKHG</sequence>
<keyword evidence="2" id="KW-1185">Reference proteome</keyword>
<dbReference type="AlphaFoldDB" id="A0ABC8R1N5"/>
<proteinExistence type="predicted"/>
<protein>
    <submittedName>
        <fullName evidence="1">Uncharacterized protein</fullName>
    </submittedName>
</protein>
<evidence type="ECO:0000313" key="1">
    <source>
        <dbReference type="EMBL" id="CAK9138326.1"/>
    </source>
</evidence>
<dbReference type="InterPro" id="IPR044840">
    <property type="entry name" value="Nup188"/>
</dbReference>
<reference evidence="1 2" key="1">
    <citation type="submission" date="2024-02" db="EMBL/GenBank/DDBJ databases">
        <authorList>
            <person name="Vignale AGUSTIN F."/>
            <person name="Sosa J E."/>
            <person name="Modenutti C."/>
        </authorList>
    </citation>
    <scope>NUCLEOTIDE SEQUENCE [LARGE SCALE GENOMIC DNA]</scope>
</reference>
<dbReference type="EMBL" id="CAUOFW020000879">
    <property type="protein sequence ID" value="CAK9138326.1"/>
    <property type="molecule type" value="Genomic_DNA"/>
</dbReference>
<evidence type="ECO:0000313" key="2">
    <source>
        <dbReference type="Proteomes" id="UP001642360"/>
    </source>
</evidence>
<gene>
    <name evidence="1" type="ORF">ILEXP_LOCUS5425</name>
</gene>
<dbReference type="Proteomes" id="UP001642360">
    <property type="component" value="Unassembled WGS sequence"/>
</dbReference>
<accession>A0ABC8R1N5</accession>
<dbReference type="PANTHER" id="PTHR31431">
    <property type="entry name" value="NUCLEOPORIN NUP188 HOMOLOG"/>
    <property type="match status" value="1"/>
</dbReference>
<organism evidence="1 2">
    <name type="scientific">Ilex paraguariensis</name>
    <name type="common">yerba mate</name>
    <dbReference type="NCBI Taxonomy" id="185542"/>
    <lineage>
        <taxon>Eukaryota</taxon>
        <taxon>Viridiplantae</taxon>
        <taxon>Streptophyta</taxon>
        <taxon>Embryophyta</taxon>
        <taxon>Tracheophyta</taxon>
        <taxon>Spermatophyta</taxon>
        <taxon>Magnoliopsida</taxon>
        <taxon>eudicotyledons</taxon>
        <taxon>Gunneridae</taxon>
        <taxon>Pentapetalae</taxon>
        <taxon>asterids</taxon>
        <taxon>campanulids</taxon>
        <taxon>Aquifoliales</taxon>
        <taxon>Aquifoliaceae</taxon>
        <taxon>Ilex</taxon>
    </lineage>
</organism>